<proteinExistence type="predicted"/>
<dbReference type="InterPro" id="IPR034660">
    <property type="entry name" value="DinB/YfiT-like"/>
</dbReference>
<gene>
    <name evidence="2" type="ORF">ACFPZ3_68405</name>
</gene>
<dbReference type="NCBIfam" id="TIGR03086">
    <property type="entry name" value="TIGR03086 family metal-binding protein"/>
    <property type="match status" value="1"/>
</dbReference>
<evidence type="ECO:0000313" key="2">
    <source>
        <dbReference type="EMBL" id="MFC5835626.1"/>
    </source>
</evidence>
<name>A0ABW1DEV5_9ACTN</name>
<dbReference type="InterPro" id="IPR017520">
    <property type="entry name" value="CHP03086"/>
</dbReference>
<organism evidence="2 3">
    <name type="scientific">Nonomuraea insulae</name>
    <dbReference type="NCBI Taxonomy" id="1616787"/>
    <lineage>
        <taxon>Bacteria</taxon>
        <taxon>Bacillati</taxon>
        <taxon>Actinomycetota</taxon>
        <taxon>Actinomycetes</taxon>
        <taxon>Streptosporangiales</taxon>
        <taxon>Streptosporangiaceae</taxon>
        <taxon>Nonomuraea</taxon>
    </lineage>
</organism>
<dbReference type="RefSeq" id="WP_379525042.1">
    <property type="nucleotide sequence ID" value="NZ_JBHSPA010000135.1"/>
</dbReference>
<reference evidence="3" key="1">
    <citation type="journal article" date="2019" name="Int. J. Syst. Evol. Microbiol.">
        <title>The Global Catalogue of Microorganisms (GCM) 10K type strain sequencing project: providing services to taxonomists for standard genome sequencing and annotation.</title>
        <authorList>
            <consortium name="The Broad Institute Genomics Platform"/>
            <consortium name="The Broad Institute Genome Sequencing Center for Infectious Disease"/>
            <person name="Wu L."/>
            <person name="Ma J."/>
        </authorList>
    </citation>
    <scope>NUCLEOTIDE SEQUENCE [LARGE SCALE GENOMIC DNA]</scope>
    <source>
        <strain evidence="3">CCUG 53903</strain>
    </source>
</reference>
<evidence type="ECO:0000259" key="1">
    <source>
        <dbReference type="Pfam" id="PF11716"/>
    </source>
</evidence>
<keyword evidence="3" id="KW-1185">Reference proteome</keyword>
<dbReference type="InterPro" id="IPR017517">
    <property type="entry name" value="Maleyloyr_isom"/>
</dbReference>
<dbReference type="InterPro" id="IPR024344">
    <property type="entry name" value="MDMPI_metal-binding"/>
</dbReference>
<dbReference type="EMBL" id="JBHSPA010000135">
    <property type="protein sequence ID" value="MFC5835626.1"/>
    <property type="molecule type" value="Genomic_DNA"/>
</dbReference>
<dbReference type="Pfam" id="PF11716">
    <property type="entry name" value="MDMPI_N"/>
    <property type="match status" value="1"/>
</dbReference>
<sequence length="181" mass="19768">MNETLTMLRGAADRTSALVESIGDDQLGLHTPCTEYDVKGLINHLEWGATLFESIADDGEFTPPKEYTGDFRERVERMLAVWERPESWEGVSQALGGLPKVVLANMALTDLVGHGWDLARATGKDYEVEEPTVQALLAFAAQTAARGREKGAFGEEVAVPEDAPALDRFLGLIGRDPAWKP</sequence>
<protein>
    <submittedName>
        <fullName evidence="2">TIGR03086 family metal-binding protein</fullName>
    </submittedName>
</protein>
<dbReference type="Proteomes" id="UP001596058">
    <property type="component" value="Unassembled WGS sequence"/>
</dbReference>
<evidence type="ECO:0000313" key="3">
    <source>
        <dbReference type="Proteomes" id="UP001596058"/>
    </source>
</evidence>
<accession>A0ABW1DEV5</accession>
<feature type="domain" description="Mycothiol-dependent maleylpyruvate isomerase metal-binding" evidence="1">
    <location>
        <begin position="8"/>
        <end position="119"/>
    </location>
</feature>
<comment type="caution">
    <text evidence="2">The sequence shown here is derived from an EMBL/GenBank/DDBJ whole genome shotgun (WGS) entry which is preliminary data.</text>
</comment>
<dbReference type="SUPFAM" id="SSF109854">
    <property type="entry name" value="DinB/YfiT-like putative metalloenzymes"/>
    <property type="match status" value="1"/>
</dbReference>
<dbReference type="NCBIfam" id="TIGR03083">
    <property type="entry name" value="maleylpyruvate isomerase family mycothiol-dependent enzyme"/>
    <property type="match status" value="1"/>
</dbReference>